<feature type="domain" description="Pyruvate kinase barrel" evidence="4">
    <location>
        <begin position="46"/>
        <end position="375"/>
    </location>
</feature>
<keyword evidence="2" id="KW-0808">Transferase</keyword>
<dbReference type="EMBL" id="CAJQZP010001146">
    <property type="protein sequence ID" value="CAG5022051.1"/>
    <property type="molecule type" value="Genomic_DNA"/>
</dbReference>
<evidence type="ECO:0000259" key="4">
    <source>
        <dbReference type="Pfam" id="PF00224"/>
    </source>
</evidence>
<organism evidence="6 7">
    <name type="scientific">Parnassius apollo</name>
    <name type="common">Apollo butterfly</name>
    <name type="synonym">Papilio apollo</name>
    <dbReference type="NCBI Taxonomy" id="110799"/>
    <lineage>
        <taxon>Eukaryota</taxon>
        <taxon>Metazoa</taxon>
        <taxon>Ecdysozoa</taxon>
        <taxon>Arthropoda</taxon>
        <taxon>Hexapoda</taxon>
        <taxon>Insecta</taxon>
        <taxon>Pterygota</taxon>
        <taxon>Neoptera</taxon>
        <taxon>Endopterygota</taxon>
        <taxon>Lepidoptera</taxon>
        <taxon>Glossata</taxon>
        <taxon>Ditrysia</taxon>
        <taxon>Papilionoidea</taxon>
        <taxon>Papilionidae</taxon>
        <taxon>Parnassiinae</taxon>
        <taxon>Parnassini</taxon>
        <taxon>Parnassius</taxon>
        <taxon>Parnassius</taxon>
    </lineage>
</organism>
<dbReference type="AlphaFoldDB" id="A0A8S3XLV2"/>
<keyword evidence="3" id="KW-0479">Metal-binding</keyword>
<feature type="domain" description="Pyruvate kinase C-terminal" evidence="5">
    <location>
        <begin position="436"/>
        <end position="550"/>
    </location>
</feature>
<evidence type="ECO:0000256" key="2">
    <source>
        <dbReference type="ARBA" id="ARBA00022679"/>
    </source>
</evidence>
<evidence type="ECO:0000313" key="7">
    <source>
        <dbReference type="Proteomes" id="UP000691718"/>
    </source>
</evidence>
<dbReference type="InterPro" id="IPR015793">
    <property type="entry name" value="Pyrv_Knase_brl"/>
</dbReference>
<dbReference type="Proteomes" id="UP000691718">
    <property type="component" value="Unassembled WGS sequence"/>
</dbReference>
<comment type="cofactor">
    <cofactor evidence="1">
        <name>K(+)</name>
        <dbReference type="ChEBI" id="CHEBI:29103"/>
    </cofactor>
</comment>
<evidence type="ECO:0000256" key="3">
    <source>
        <dbReference type="ARBA" id="ARBA00022723"/>
    </source>
</evidence>
<evidence type="ECO:0000313" key="6">
    <source>
        <dbReference type="EMBL" id="CAG5022051.1"/>
    </source>
</evidence>
<dbReference type="GO" id="GO:0030955">
    <property type="term" value="F:potassium ion binding"/>
    <property type="evidence" value="ECO:0007669"/>
    <property type="project" value="InterPro"/>
</dbReference>
<dbReference type="InterPro" id="IPR001697">
    <property type="entry name" value="Pyr_Knase"/>
</dbReference>
<sequence>MALPWHIPLESIPKPKKDFVKSSLLKHYCGLNIHDNPSEELQIGLMCDININNRDPITIQRLIASGMTVARLNIRDLEPDSCGNIIQSIRQAVYNYSTELQYVYPLAVILEVRGPDIITGELKGGPQTTVEIKGNETIRLTTDVTWRESGISECLYVGYDHLTDLQPGDLVYIDSLTHNKIKLVISEVGDDSVECLVAIGGIIGPKMPIRITQVPQDNNSIHKNGYGSMESIENSDASSQTFEHLEDQILWAVNSDVDAILLPNVQSVNDIRHVRSILSSKGNHILVFACIDTTMGFDNIDNLLFEADGIFLDRCVLSTDLPVEKIFIAQKMIMAKCNYLGKPCICKAVINEQIPTLCVSDIANLVLDGVDVISLELHYDSPLTKLAPSNDAVRMAEHCLAAAAVICRHAERITWQPRIYGNLELMQSALEEPSKAICVGAVELALRSQAVVIICLTNSGRVAKLLSQAKPPCPVVSVTRNCRTSRQLRFYKGVRTMHYFEDSKSTWTLEAENRIRVALDYCKIKRLVHAGDPYVIVVSSRRNIGYCDSVRLLYASARNTIVVE</sequence>
<comment type="caution">
    <text evidence="6">The sequence shown here is derived from an EMBL/GenBank/DDBJ whole genome shotgun (WGS) entry which is preliminary data.</text>
</comment>
<evidence type="ECO:0000259" key="5">
    <source>
        <dbReference type="Pfam" id="PF02887"/>
    </source>
</evidence>
<proteinExistence type="predicted"/>
<accession>A0A8S3XLV2</accession>
<dbReference type="PANTHER" id="PTHR11817">
    <property type="entry name" value="PYRUVATE KINASE"/>
    <property type="match status" value="1"/>
</dbReference>
<dbReference type="GO" id="GO:0000287">
    <property type="term" value="F:magnesium ion binding"/>
    <property type="evidence" value="ECO:0007669"/>
    <property type="project" value="InterPro"/>
</dbReference>
<protein>
    <submittedName>
        <fullName evidence="6">(apollo) hypothetical protein</fullName>
    </submittedName>
</protein>
<name>A0A8S3XLV2_PARAO</name>
<gene>
    <name evidence="6" type="ORF">PAPOLLO_LOCUS17677</name>
</gene>
<dbReference type="OrthoDB" id="108365at2759"/>
<dbReference type="GO" id="GO:0004743">
    <property type="term" value="F:pyruvate kinase activity"/>
    <property type="evidence" value="ECO:0007669"/>
    <property type="project" value="InterPro"/>
</dbReference>
<dbReference type="Pfam" id="PF00224">
    <property type="entry name" value="PK"/>
    <property type="match status" value="1"/>
</dbReference>
<evidence type="ECO:0000256" key="1">
    <source>
        <dbReference type="ARBA" id="ARBA00001958"/>
    </source>
</evidence>
<dbReference type="Pfam" id="PF02887">
    <property type="entry name" value="PK_C"/>
    <property type="match status" value="1"/>
</dbReference>
<reference evidence="6" key="1">
    <citation type="submission" date="2021-04" db="EMBL/GenBank/DDBJ databases">
        <authorList>
            <person name="Tunstrom K."/>
        </authorList>
    </citation>
    <scope>NUCLEOTIDE SEQUENCE</scope>
</reference>
<dbReference type="InterPro" id="IPR015795">
    <property type="entry name" value="Pyrv_Knase_C"/>
</dbReference>
<keyword evidence="7" id="KW-1185">Reference proteome</keyword>